<keyword evidence="5" id="KW-0503">Monooxygenase</keyword>
<evidence type="ECO:0000256" key="2">
    <source>
        <dbReference type="ARBA" id="ARBA00010617"/>
    </source>
</evidence>
<keyword evidence="4 6" id="KW-0408">Iron</keyword>
<keyword evidence="7" id="KW-0472">Membrane</keyword>
<dbReference type="GO" id="GO:0004497">
    <property type="term" value="F:monooxygenase activity"/>
    <property type="evidence" value="ECO:0007669"/>
    <property type="project" value="UniProtKB-KW"/>
</dbReference>
<comment type="cofactor">
    <cofactor evidence="1 6">
        <name>heme</name>
        <dbReference type="ChEBI" id="CHEBI:30413"/>
    </cofactor>
</comment>
<evidence type="ECO:0000256" key="4">
    <source>
        <dbReference type="ARBA" id="ARBA00023004"/>
    </source>
</evidence>
<evidence type="ECO:0000256" key="5">
    <source>
        <dbReference type="ARBA" id="ARBA00023033"/>
    </source>
</evidence>
<dbReference type="InterPro" id="IPR036396">
    <property type="entry name" value="Cyt_P450_sf"/>
</dbReference>
<dbReference type="GO" id="GO:0005506">
    <property type="term" value="F:iron ion binding"/>
    <property type="evidence" value="ECO:0007669"/>
    <property type="project" value="InterPro"/>
</dbReference>
<evidence type="ECO:0000313" key="9">
    <source>
        <dbReference type="Proteomes" id="UP001055172"/>
    </source>
</evidence>
<keyword evidence="6" id="KW-0349">Heme</keyword>
<dbReference type="PANTHER" id="PTHR47582:SF1">
    <property type="entry name" value="P450, PUTATIVE (EUROFUNG)-RELATED"/>
    <property type="match status" value="1"/>
</dbReference>
<dbReference type="AlphaFoldDB" id="A0AA37GDP4"/>
<evidence type="ECO:0000256" key="1">
    <source>
        <dbReference type="ARBA" id="ARBA00001971"/>
    </source>
</evidence>
<evidence type="ECO:0000256" key="6">
    <source>
        <dbReference type="PIRSR" id="PIRSR602403-1"/>
    </source>
</evidence>
<dbReference type="InterPro" id="IPR053007">
    <property type="entry name" value="CYP450_monoxygenase_sec-met"/>
</dbReference>
<dbReference type="SUPFAM" id="SSF48264">
    <property type="entry name" value="Cytochrome P450"/>
    <property type="match status" value="1"/>
</dbReference>
<gene>
    <name evidence="8" type="ORF">ColLi_01818</name>
</gene>
<name>A0AA37GDP4_9PEZI</name>
<evidence type="ECO:0000256" key="3">
    <source>
        <dbReference type="ARBA" id="ARBA00022723"/>
    </source>
</evidence>
<dbReference type="InterPro" id="IPR001128">
    <property type="entry name" value="Cyt_P450"/>
</dbReference>
<comment type="similarity">
    <text evidence="2">Belongs to the cytochrome P450 family.</text>
</comment>
<keyword evidence="7" id="KW-0812">Transmembrane</keyword>
<dbReference type="GO" id="GO:0020037">
    <property type="term" value="F:heme binding"/>
    <property type="evidence" value="ECO:0007669"/>
    <property type="project" value="InterPro"/>
</dbReference>
<sequence>MTENHGAMLSALTTYFLSSHDLEDEDVAQMTRETTRLQRERGFNPTDLAAAQVVIIHGSLVSAVPTVFWVVAHVFSNIGLLTRLRDEVLAAVTITKDEASGMRRVLITTDRIESRCPILTAAFREAQRLAAVGTLHRRVLNDTEITATVGGARMTYLLKKGTAVLVPVVPSHRNYEAWGDEVDEFDVNRFLAEDMKGVQATQGNVGGIKKVSMSRKKAYFPFGGGKELCPGRNFATAEALGTLVVLVLGFDISAPDGSVLKLPPQGFSKMTSQTARPLETADLRASVKRREGWENVIWGVSRD</sequence>
<proteinExistence type="inferred from homology"/>
<accession>A0AA37GDP4</accession>
<keyword evidence="9" id="KW-1185">Reference proteome</keyword>
<feature type="binding site" description="axial binding residue" evidence="6">
    <location>
        <position position="229"/>
    </location>
    <ligand>
        <name>heme</name>
        <dbReference type="ChEBI" id="CHEBI:30413"/>
    </ligand>
    <ligandPart>
        <name>Fe</name>
        <dbReference type="ChEBI" id="CHEBI:18248"/>
    </ligandPart>
</feature>
<dbReference type="GO" id="GO:0016705">
    <property type="term" value="F:oxidoreductase activity, acting on paired donors, with incorporation or reduction of molecular oxygen"/>
    <property type="evidence" value="ECO:0007669"/>
    <property type="project" value="InterPro"/>
</dbReference>
<dbReference type="PRINTS" id="PR00465">
    <property type="entry name" value="EP450IV"/>
</dbReference>
<keyword evidence="5" id="KW-0560">Oxidoreductase</keyword>
<keyword evidence="3 6" id="KW-0479">Metal-binding</keyword>
<dbReference type="Proteomes" id="UP001055172">
    <property type="component" value="Unassembled WGS sequence"/>
</dbReference>
<comment type="caution">
    <text evidence="8">The sequence shown here is derived from an EMBL/GenBank/DDBJ whole genome shotgun (WGS) entry which is preliminary data.</text>
</comment>
<dbReference type="PANTHER" id="PTHR47582">
    <property type="entry name" value="P450, PUTATIVE (EUROFUNG)-RELATED"/>
    <property type="match status" value="1"/>
</dbReference>
<protein>
    <submittedName>
        <fullName evidence="8">25-hydroxycholesterol 7-alpha-hydroxylase</fullName>
    </submittedName>
</protein>
<keyword evidence="7" id="KW-1133">Transmembrane helix</keyword>
<dbReference type="InterPro" id="IPR002403">
    <property type="entry name" value="Cyt_P450_E_grp-IV"/>
</dbReference>
<evidence type="ECO:0000313" key="8">
    <source>
        <dbReference type="EMBL" id="GJC78980.1"/>
    </source>
</evidence>
<dbReference type="EMBL" id="BPPX01000003">
    <property type="protein sequence ID" value="GJC78980.1"/>
    <property type="molecule type" value="Genomic_DNA"/>
</dbReference>
<reference evidence="8 9" key="1">
    <citation type="submission" date="2021-07" db="EMBL/GenBank/DDBJ databases">
        <title>Genome data of Colletotrichum spaethianum.</title>
        <authorList>
            <person name="Utami Y.D."/>
            <person name="Hiruma K."/>
        </authorList>
    </citation>
    <scope>NUCLEOTIDE SEQUENCE [LARGE SCALE GENOMIC DNA]</scope>
    <source>
        <strain evidence="8 9">MAFF 242679</strain>
    </source>
</reference>
<feature type="transmembrane region" description="Helical" evidence="7">
    <location>
        <begin position="49"/>
        <end position="75"/>
    </location>
</feature>
<dbReference type="Gene3D" id="1.10.630.10">
    <property type="entry name" value="Cytochrome P450"/>
    <property type="match status" value="1"/>
</dbReference>
<organism evidence="8 9">
    <name type="scientific">Colletotrichum liriopes</name>
    <dbReference type="NCBI Taxonomy" id="708192"/>
    <lineage>
        <taxon>Eukaryota</taxon>
        <taxon>Fungi</taxon>
        <taxon>Dikarya</taxon>
        <taxon>Ascomycota</taxon>
        <taxon>Pezizomycotina</taxon>
        <taxon>Sordariomycetes</taxon>
        <taxon>Hypocreomycetidae</taxon>
        <taxon>Glomerellales</taxon>
        <taxon>Glomerellaceae</taxon>
        <taxon>Colletotrichum</taxon>
        <taxon>Colletotrichum spaethianum species complex</taxon>
    </lineage>
</organism>
<evidence type="ECO:0000256" key="7">
    <source>
        <dbReference type="SAM" id="Phobius"/>
    </source>
</evidence>
<dbReference type="Pfam" id="PF00067">
    <property type="entry name" value="p450"/>
    <property type="match status" value="1"/>
</dbReference>